<dbReference type="InterPro" id="IPR027417">
    <property type="entry name" value="P-loop_NTPase"/>
</dbReference>
<dbReference type="Gene3D" id="1.20.1560.10">
    <property type="entry name" value="ABC transporter type 1, transmembrane domain"/>
    <property type="match status" value="1"/>
</dbReference>
<dbReference type="InterPro" id="IPR050173">
    <property type="entry name" value="ABC_transporter_C-like"/>
</dbReference>
<dbReference type="PANTHER" id="PTHR24223">
    <property type="entry name" value="ATP-BINDING CASSETTE SUB-FAMILY C"/>
    <property type="match status" value="1"/>
</dbReference>
<dbReference type="PANTHER" id="PTHR24223:SF456">
    <property type="entry name" value="MULTIDRUG RESISTANCE-ASSOCIATED PROTEIN LETHAL(2)03659"/>
    <property type="match status" value="1"/>
</dbReference>
<evidence type="ECO:0000259" key="9">
    <source>
        <dbReference type="PROSITE" id="PS50893"/>
    </source>
</evidence>
<dbReference type="InterPro" id="IPR003439">
    <property type="entry name" value="ABC_transporter-like_ATP-bd"/>
</dbReference>
<protein>
    <submittedName>
        <fullName evidence="10">Canalicular multispecific organic anion transporter 1</fullName>
    </submittedName>
</protein>
<dbReference type="SUPFAM" id="SSF90123">
    <property type="entry name" value="ABC transporter transmembrane region"/>
    <property type="match status" value="1"/>
</dbReference>
<dbReference type="GO" id="GO:0016020">
    <property type="term" value="C:membrane"/>
    <property type="evidence" value="ECO:0007669"/>
    <property type="project" value="UniProtKB-SubCell"/>
</dbReference>
<evidence type="ECO:0000256" key="1">
    <source>
        <dbReference type="ARBA" id="ARBA00004141"/>
    </source>
</evidence>
<dbReference type="CDD" id="cd03244">
    <property type="entry name" value="ABCC_MRP_domain2"/>
    <property type="match status" value="1"/>
</dbReference>
<dbReference type="EMBL" id="JANBTW010000037">
    <property type="protein sequence ID" value="KAJ2676780.1"/>
    <property type="molecule type" value="Genomic_DNA"/>
</dbReference>
<evidence type="ECO:0000256" key="6">
    <source>
        <dbReference type="ARBA" id="ARBA00022840"/>
    </source>
</evidence>
<sequence>MPLTKGSGCVYGSIGYVSQKPWIMNGTFRDNVLFGNSYNEEFYNQVIEACALVDIKKLPAGDITEIGYKGINLSGGQKMRLALARAIYSNADIYILDDVFAAVDAHVERHLIEHLLSGNGLLSKKTCILATHAEHIVPLSNKVITMTNGSVIITNQVSAKFANKLSGLNLASRIDNNNRDNPQSDSDFCKSNAGTFTIQPELNIPHFKMSTMWKFLRLSGYTTVVVALFIQYSQAYTIYYIDKKWQLIASESCTLMATSALRTYLVLQVVLEILRNQFEKIGQQILEYIWGNRISKIMRKKLAASYLNTPLSVFERLPRHNLKRVYIGSIFNSAYLLPENICRCALDIFVTGYALIAVYQSLPMLLLPILPFVVGAFRVTSHCRSASKILATELNAENDTAFASLSNELIIGSEIVRIHRKANLFTSHLFELSLNSVYLNTLADKFCLYTSRINQTLSEILSLGVVLYSKWLQVNGSSTIGPVVVDMWKTLCFQAYLDTHNLYSKNNEIKIYLPSLTKYFVYAEQLKQEAPRVIEDNRPPENWPSCGLVEFKSYSMRYQDDLDDVLKGLTFSVRSNEKIGIVGRTGAGKSSIAHALLRLVEPASGKIVIDNIDVSTIGLADLRSCITIVPQDPTLFEGTVRDNLDPSHQYADDKIWEALRKVQMVDALGNSDDRKNSWDKTNKEDATSYYWKYKTGLQKWVEANGSNFSVGQRQLLSLCRALVWRRKIVILDEATANIDSRTDQIMQSVVRNEFKNCTVLTIAHRLKTIMGSNRILVMDQGQVVEFDTPSNLLSHNSFFSRLVKSMEFNEQTIQTASIF</sequence>
<keyword evidence="7" id="KW-1133">Transmembrane helix</keyword>
<dbReference type="AlphaFoldDB" id="A0A9W8KWJ6"/>
<evidence type="ECO:0000313" key="10">
    <source>
        <dbReference type="EMBL" id="KAJ2676780.1"/>
    </source>
</evidence>
<dbReference type="SUPFAM" id="SSF52540">
    <property type="entry name" value="P-loop containing nucleoside triphosphate hydrolases"/>
    <property type="match status" value="2"/>
</dbReference>
<evidence type="ECO:0000256" key="3">
    <source>
        <dbReference type="ARBA" id="ARBA00022448"/>
    </source>
</evidence>
<dbReference type="InterPro" id="IPR017871">
    <property type="entry name" value="ABC_transporter-like_CS"/>
</dbReference>
<dbReference type="GO" id="GO:0042626">
    <property type="term" value="F:ATPase-coupled transmembrane transporter activity"/>
    <property type="evidence" value="ECO:0007669"/>
    <property type="project" value="TreeGrafter"/>
</dbReference>
<dbReference type="PROSITE" id="PS00211">
    <property type="entry name" value="ABC_TRANSPORTER_1"/>
    <property type="match status" value="2"/>
</dbReference>
<feature type="domain" description="ABC transporter" evidence="9">
    <location>
        <begin position="549"/>
        <end position="805"/>
    </location>
</feature>
<dbReference type="PROSITE" id="PS50893">
    <property type="entry name" value="ABC_TRANSPORTER_2"/>
    <property type="match status" value="1"/>
</dbReference>
<comment type="subcellular location">
    <subcellularLocation>
        <location evidence="1">Membrane</location>
        <topology evidence="1">Multi-pass membrane protein</topology>
    </subcellularLocation>
</comment>
<evidence type="ECO:0000256" key="4">
    <source>
        <dbReference type="ARBA" id="ARBA00022692"/>
    </source>
</evidence>
<name>A0A9W8KWJ6_9FUNG</name>
<dbReference type="GO" id="GO:0016887">
    <property type="term" value="F:ATP hydrolysis activity"/>
    <property type="evidence" value="ECO:0007669"/>
    <property type="project" value="InterPro"/>
</dbReference>
<dbReference type="Pfam" id="PF00005">
    <property type="entry name" value="ABC_tran"/>
    <property type="match status" value="2"/>
</dbReference>
<evidence type="ECO:0000256" key="8">
    <source>
        <dbReference type="ARBA" id="ARBA00023136"/>
    </source>
</evidence>
<keyword evidence="3" id="KW-0813">Transport</keyword>
<dbReference type="CDD" id="cd03250">
    <property type="entry name" value="ABCC_MRP_domain1"/>
    <property type="match status" value="1"/>
</dbReference>
<dbReference type="GO" id="GO:0005524">
    <property type="term" value="F:ATP binding"/>
    <property type="evidence" value="ECO:0007669"/>
    <property type="project" value="UniProtKB-KW"/>
</dbReference>
<gene>
    <name evidence="10" type="primary">ABCC2</name>
    <name evidence="10" type="ORF">GGI25_003425</name>
</gene>
<dbReference type="FunFam" id="3.40.50.300:FF:000565">
    <property type="entry name" value="ABC bile acid transporter"/>
    <property type="match status" value="1"/>
</dbReference>
<dbReference type="SMART" id="SM00382">
    <property type="entry name" value="AAA"/>
    <property type="match status" value="2"/>
</dbReference>
<dbReference type="InterPro" id="IPR003593">
    <property type="entry name" value="AAA+_ATPase"/>
</dbReference>
<dbReference type="Proteomes" id="UP001151518">
    <property type="component" value="Unassembled WGS sequence"/>
</dbReference>
<evidence type="ECO:0000256" key="2">
    <source>
        <dbReference type="ARBA" id="ARBA00009726"/>
    </source>
</evidence>
<dbReference type="InterPro" id="IPR036640">
    <property type="entry name" value="ABC1_TM_sf"/>
</dbReference>
<evidence type="ECO:0000256" key="7">
    <source>
        <dbReference type="ARBA" id="ARBA00022989"/>
    </source>
</evidence>
<keyword evidence="8" id="KW-0472">Membrane</keyword>
<reference evidence="10" key="1">
    <citation type="submission" date="2022-07" db="EMBL/GenBank/DDBJ databases">
        <title>Phylogenomic reconstructions and comparative analyses of Kickxellomycotina fungi.</title>
        <authorList>
            <person name="Reynolds N.K."/>
            <person name="Stajich J.E."/>
            <person name="Barry K."/>
            <person name="Grigoriev I.V."/>
            <person name="Crous P."/>
            <person name="Smith M.E."/>
        </authorList>
    </citation>
    <scope>NUCLEOTIDE SEQUENCE</scope>
    <source>
        <strain evidence="10">NRRL 3115</strain>
    </source>
</reference>
<evidence type="ECO:0000313" key="11">
    <source>
        <dbReference type="Proteomes" id="UP001151518"/>
    </source>
</evidence>
<proteinExistence type="inferred from homology"/>
<comment type="caution">
    <text evidence="10">The sequence shown here is derived from an EMBL/GenBank/DDBJ whole genome shotgun (WGS) entry which is preliminary data.</text>
</comment>
<dbReference type="Gene3D" id="3.40.50.300">
    <property type="entry name" value="P-loop containing nucleotide triphosphate hydrolases"/>
    <property type="match status" value="2"/>
</dbReference>
<evidence type="ECO:0000256" key="5">
    <source>
        <dbReference type="ARBA" id="ARBA00022741"/>
    </source>
</evidence>
<keyword evidence="6" id="KW-0067">ATP-binding</keyword>
<accession>A0A9W8KWJ6</accession>
<organism evidence="10 11">
    <name type="scientific">Coemansia spiralis</name>
    <dbReference type="NCBI Taxonomy" id="417178"/>
    <lineage>
        <taxon>Eukaryota</taxon>
        <taxon>Fungi</taxon>
        <taxon>Fungi incertae sedis</taxon>
        <taxon>Zoopagomycota</taxon>
        <taxon>Kickxellomycotina</taxon>
        <taxon>Kickxellomycetes</taxon>
        <taxon>Kickxellales</taxon>
        <taxon>Kickxellaceae</taxon>
        <taxon>Coemansia</taxon>
    </lineage>
</organism>
<keyword evidence="4" id="KW-0812">Transmembrane</keyword>
<dbReference type="OrthoDB" id="6500128at2759"/>
<comment type="similarity">
    <text evidence="2">Belongs to the ABC transporter superfamily. ABCC family. Conjugate transporter (TC 3.A.1.208) subfamily.</text>
</comment>
<keyword evidence="5" id="KW-0547">Nucleotide-binding</keyword>